<feature type="transmembrane region" description="Helical" evidence="7">
    <location>
        <begin position="267"/>
        <end position="289"/>
    </location>
</feature>
<dbReference type="InterPro" id="IPR050367">
    <property type="entry name" value="APC_superfamily"/>
</dbReference>
<dbReference type="PANTHER" id="PTHR42770:SF15">
    <property type="entry name" value="GLUTAMATE_GAMMA-AMINOBUTYRATE ANTIPORTER-RELATED"/>
    <property type="match status" value="1"/>
</dbReference>
<dbReference type="Pfam" id="PF13520">
    <property type="entry name" value="AA_permease_2"/>
    <property type="match status" value="1"/>
</dbReference>
<organism evidence="8 10">
    <name type="scientific">Legionella jamestowniensis</name>
    <dbReference type="NCBI Taxonomy" id="455"/>
    <lineage>
        <taxon>Bacteria</taxon>
        <taxon>Pseudomonadati</taxon>
        <taxon>Pseudomonadota</taxon>
        <taxon>Gammaproteobacteria</taxon>
        <taxon>Legionellales</taxon>
        <taxon>Legionellaceae</taxon>
        <taxon>Legionella</taxon>
    </lineage>
</organism>
<evidence type="ECO:0000256" key="7">
    <source>
        <dbReference type="SAM" id="Phobius"/>
    </source>
</evidence>
<dbReference type="AlphaFoldDB" id="A0A0W0UH24"/>
<dbReference type="Proteomes" id="UP000054715">
    <property type="component" value="Unassembled WGS sequence"/>
</dbReference>
<feature type="transmembrane region" description="Helical" evidence="7">
    <location>
        <begin position="36"/>
        <end position="56"/>
    </location>
</feature>
<evidence type="ECO:0000313" key="8">
    <source>
        <dbReference type="EMBL" id="KTD07036.1"/>
    </source>
</evidence>
<reference evidence="9 11" key="2">
    <citation type="submission" date="2016-05" db="EMBL/GenBank/DDBJ databases">
        <authorList>
            <person name="Prochazka B."/>
            <person name="Indra A."/>
            <person name="Hasenberger P."/>
            <person name="Blaschitz M."/>
            <person name="Wagner L."/>
            <person name="Wewalka G."/>
            <person name="Sorschag S."/>
            <person name="Schmid D."/>
            <person name="Ruppitsch W."/>
        </authorList>
    </citation>
    <scope>NUCLEOTIDE SEQUENCE [LARGE SCALE GENOMIC DNA]</scope>
    <source>
        <strain evidence="9 11">974010_12</strain>
    </source>
</reference>
<reference evidence="8 10" key="1">
    <citation type="submission" date="2015-11" db="EMBL/GenBank/DDBJ databases">
        <title>Genomic analysis of 38 Legionella species identifies large and diverse effector repertoires.</title>
        <authorList>
            <person name="Burstein D."/>
            <person name="Amaro F."/>
            <person name="Zusman T."/>
            <person name="Lifshitz Z."/>
            <person name="Cohen O."/>
            <person name="Gilbert J.A."/>
            <person name="Pupko T."/>
            <person name="Shuman H.A."/>
            <person name="Segal G."/>
        </authorList>
    </citation>
    <scope>NUCLEOTIDE SEQUENCE [LARGE SCALE GENOMIC DNA]</scope>
    <source>
        <strain evidence="8 10">JA-26-G1-E2</strain>
    </source>
</reference>
<feature type="transmembrane region" description="Helical" evidence="7">
    <location>
        <begin position="116"/>
        <end position="134"/>
    </location>
</feature>
<keyword evidence="5 7" id="KW-1133">Transmembrane helix</keyword>
<evidence type="ECO:0000256" key="2">
    <source>
        <dbReference type="ARBA" id="ARBA00022448"/>
    </source>
</evidence>
<keyword evidence="11" id="KW-1185">Reference proteome</keyword>
<evidence type="ECO:0000313" key="9">
    <source>
        <dbReference type="EMBL" id="OCH96735.1"/>
    </source>
</evidence>
<keyword evidence="2" id="KW-0813">Transport</keyword>
<dbReference type="PIRSF" id="PIRSF006060">
    <property type="entry name" value="AA_transporter"/>
    <property type="match status" value="1"/>
</dbReference>
<proteinExistence type="predicted"/>
<gene>
    <name evidence="9" type="ORF">A8135_06130</name>
    <name evidence="8" type="ORF">Ljam_1231</name>
</gene>
<feature type="transmembrane region" description="Helical" evidence="7">
    <location>
        <begin position="410"/>
        <end position="429"/>
    </location>
</feature>
<keyword evidence="6 7" id="KW-0472">Membrane</keyword>
<comment type="subcellular location">
    <subcellularLocation>
        <location evidence="1">Cell membrane</location>
        <topology evidence="1">Multi-pass membrane protein</topology>
    </subcellularLocation>
</comment>
<feature type="transmembrane region" description="Helical" evidence="7">
    <location>
        <begin position="217"/>
        <end position="240"/>
    </location>
</feature>
<dbReference type="RefSeq" id="WP_058449254.1">
    <property type="nucleotide sequence ID" value="NZ_CAAAJF010000010.1"/>
</dbReference>
<keyword evidence="4 7" id="KW-0812">Transmembrane</keyword>
<keyword evidence="3" id="KW-1003">Cell membrane</keyword>
<dbReference type="PATRIC" id="fig|455.5.peg.1299"/>
<protein>
    <submittedName>
        <fullName evidence="8">Amino acid antiporter</fullName>
    </submittedName>
    <submittedName>
        <fullName evidence="9">Amino acid:proton antiporter</fullName>
    </submittedName>
</protein>
<dbReference type="EMBL" id="LNYG01000013">
    <property type="protein sequence ID" value="KTD07036.1"/>
    <property type="molecule type" value="Genomic_DNA"/>
</dbReference>
<sequence>MSKPLSVVSLSLITICSVDSIRNLPAAAIAGNQLLNYFTLALVLFLLPTAIIAAWFSQQSQQGIYGWIKQGLGQRLAFLAVWFQCLQNLLIYPTFLSFIAGTILYSFSPALATNNYLIFTTVIGLLWGLTWINLKGLHTSNRFNSFCTLVGVFFPFLVILTMGGFWYFFRTTANTPILPPATSYSWSSLVAIMLSFCGIEITAVHGKESQPGAISKAILISVIVLFFTMLFGAMSLAMIIPLQQLNFISSIPQLIELFFSELHCSQLAFIMNGLIAIGCLGTANNWIIAPIKGLSFAIREGAGPIKLIEHNSNKSPFKLLILQAGIVSIICSIFLFFPSINLSYWVMLNAATQVYLIMYLMLFMSAIKIIFLEKKYSWIILFSALIGLSGICIGLAVSLAPPPFLHLHAYWRYTMLSTLFLGFIILIPLKSLRTVTLDIPNSI</sequence>
<feature type="transmembrane region" description="Helical" evidence="7">
    <location>
        <begin position="343"/>
        <end position="364"/>
    </location>
</feature>
<dbReference type="GO" id="GO:0022857">
    <property type="term" value="F:transmembrane transporter activity"/>
    <property type="evidence" value="ECO:0007669"/>
    <property type="project" value="InterPro"/>
</dbReference>
<dbReference type="GO" id="GO:0005886">
    <property type="term" value="C:plasma membrane"/>
    <property type="evidence" value="ECO:0007669"/>
    <property type="project" value="UniProtKB-SubCell"/>
</dbReference>
<feature type="transmembrane region" description="Helical" evidence="7">
    <location>
        <begin position="319"/>
        <end position="337"/>
    </location>
</feature>
<evidence type="ECO:0000256" key="6">
    <source>
        <dbReference type="ARBA" id="ARBA00023136"/>
    </source>
</evidence>
<evidence type="ECO:0000256" key="1">
    <source>
        <dbReference type="ARBA" id="ARBA00004651"/>
    </source>
</evidence>
<dbReference type="InterPro" id="IPR002293">
    <property type="entry name" value="AA/rel_permease1"/>
</dbReference>
<comment type="caution">
    <text evidence="8">The sequence shown here is derived from an EMBL/GenBank/DDBJ whole genome shotgun (WGS) entry which is preliminary data.</text>
</comment>
<dbReference type="PANTHER" id="PTHR42770">
    <property type="entry name" value="AMINO ACID TRANSPORTER-RELATED"/>
    <property type="match status" value="1"/>
</dbReference>
<accession>A0A0W0UH24</accession>
<dbReference type="STRING" id="455.Ljam_1231"/>
<evidence type="ECO:0000256" key="4">
    <source>
        <dbReference type="ARBA" id="ARBA00022692"/>
    </source>
</evidence>
<evidence type="ECO:0000256" key="5">
    <source>
        <dbReference type="ARBA" id="ARBA00022989"/>
    </source>
</evidence>
<evidence type="ECO:0000313" key="11">
    <source>
        <dbReference type="Proteomes" id="UP000093336"/>
    </source>
</evidence>
<feature type="transmembrane region" description="Helical" evidence="7">
    <location>
        <begin position="376"/>
        <end position="398"/>
    </location>
</feature>
<feature type="transmembrane region" description="Helical" evidence="7">
    <location>
        <begin position="184"/>
        <end position="205"/>
    </location>
</feature>
<evidence type="ECO:0000256" key="3">
    <source>
        <dbReference type="ARBA" id="ARBA00022475"/>
    </source>
</evidence>
<dbReference type="Gene3D" id="1.20.1740.10">
    <property type="entry name" value="Amino acid/polyamine transporter I"/>
    <property type="match status" value="1"/>
</dbReference>
<dbReference type="EMBL" id="LYOZ01000053">
    <property type="protein sequence ID" value="OCH96735.1"/>
    <property type="molecule type" value="Genomic_DNA"/>
</dbReference>
<feature type="transmembrane region" description="Helical" evidence="7">
    <location>
        <begin position="146"/>
        <end position="169"/>
    </location>
</feature>
<feature type="transmembrane region" description="Helical" evidence="7">
    <location>
        <begin position="76"/>
        <end position="104"/>
    </location>
</feature>
<dbReference type="OrthoDB" id="3185104at2"/>
<evidence type="ECO:0000313" key="10">
    <source>
        <dbReference type="Proteomes" id="UP000054715"/>
    </source>
</evidence>
<name>A0A0W0UH24_9GAMM</name>
<dbReference type="Proteomes" id="UP000093336">
    <property type="component" value="Unassembled WGS sequence"/>
</dbReference>